<dbReference type="SMART" id="SM00530">
    <property type="entry name" value="HTH_XRE"/>
    <property type="match status" value="1"/>
</dbReference>
<name>A0A1H7LN98_9BURK</name>
<keyword evidence="4" id="KW-1185">Reference proteome</keyword>
<dbReference type="RefSeq" id="WP_090547690.1">
    <property type="nucleotide sequence ID" value="NZ_FNSR01000002.1"/>
</dbReference>
<protein>
    <submittedName>
        <fullName evidence="3">Transcriptional regulator, XRE family</fullName>
    </submittedName>
</protein>
<evidence type="ECO:0000256" key="1">
    <source>
        <dbReference type="SAM" id="MobiDB-lite"/>
    </source>
</evidence>
<accession>A0A1H7LN98</accession>
<dbReference type="InterPro" id="IPR010982">
    <property type="entry name" value="Lambda_DNA-bd_dom_sf"/>
</dbReference>
<dbReference type="EMBL" id="FOAJ01000004">
    <property type="protein sequence ID" value="SEL00329.1"/>
    <property type="molecule type" value="Genomic_DNA"/>
</dbReference>
<dbReference type="STRING" id="416943.SAMN05445871_3752"/>
<dbReference type="Proteomes" id="UP000199120">
    <property type="component" value="Unassembled WGS sequence"/>
</dbReference>
<sequence length="152" mass="16435">MSYPIKTVDQLAPTLKAFRRAAGLTQADLAARLGITQQTYARLETNPQTVSLARFLRVLSVLDVQMTLATSDPASTRPRQTTTAASGDKTSASAAKRVRQTSAANVAAATARKKARPDAAAPEQRPATTKRKPARRNSNRAPRPVVSKREPW</sequence>
<feature type="compositionally biased region" description="Basic residues" evidence="1">
    <location>
        <begin position="128"/>
        <end position="138"/>
    </location>
</feature>
<dbReference type="PROSITE" id="PS50943">
    <property type="entry name" value="HTH_CROC1"/>
    <property type="match status" value="1"/>
</dbReference>
<dbReference type="Pfam" id="PF01381">
    <property type="entry name" value="HTH_3"/>
    <property type="match status" value="1"/>
</dbReference>
<evidence type="ECO:0000259" key="2">
    <source>
        <dbReference type="PROSITE" id="PS50943"/>
    </source>
</evidence>
<dbReference type="OrthoDB" id="5957901at2"/>
<dbReference type="AlphaFoldDB" id="A0A1H7LN98"/>
<evidence type="ECO:0000313" key="3">
    <source>
        <dbReference type="EMBL" id="SEL00329.1"/>
    </source>
</evidence>
<dbReference type="Gene3D" id="1.10.260.40">
    <property type="entry name" value="lambda repressor-like DNA-binding domains"/>
    <property type="match status" value="1"/>
</dbReference>
<feature type="domain" description="HTH cro/C1-type" evidence="2">
    <location>
        <begin position="15"/>
        <end position="69"/>
    </location>
</feature>
<proteinExistence type="predicted"/>
<feature type="compositionally biased region" description="Polar residues" evidence="1">
    <location>
        <begin position="68"/>
        <end position="93"/>
    </location>
</feature>
<gene>
    <name evidence="3" type="ORF">SAMN05192542_104425</name>
</gene>
<dbReference type="SUPFAM" id="SSF47413">
    <property type="entry name" value="lambda repressor-like DNA-binding domains"/>
    <property type="match status" value="1"/>
</dbReference>
<dbReference type="InterPro" id="IPR001387">
    <property type="entry name" value="Cro/C1-type_HTH"/>
</dbReference>
<organism evidence="3 4">
    <name type="scientific">Paraburkholderia caballeronis</name>
    <dbReference type="NCBI Taxonomy" id="416943"/>
    <lineage>
        <taxon>Bacteria</taxon>
        <taxon>Pseudomonadati</taxon>
        <taxon>Pseudomonadota</taxon>
        <taxon>Betaproteobacteria</taxon>
        <taxon>Burkholderiales</taxon>
        <taxon>Burkholderiaceae</taxon>
        <taxon>Paraburkholderia</taxon>
    </lineage>
</organism>
<feature type="region of interest" description="Disordered" evidence="1">
    <location>
        <begin position="68"/>
        <end position="152"/>
    </location>
</feature>
<reference evidence="4" key="1">
    <citation type="submission" date="2016-10" db="EMBL/GenBank/DDBJ databases">
        <authorList>
            <person name="Varghese N."/>
            <person name="Submissions S."/>
        </authorList>
    </citation>
    <scope>NUCLEOTIDE SEQUENCE [LARGE SCALE GENOMIC DNA]</scope>
    <source>
        <strain evidence="4">LMG 26416</strain>
    </source>
</reference>
<evidence type="ECO:0000313" key="4">
    <source>
        <dbReference type="Proteomes" id="UP000199120"/>
    </source>
</evidence>
<dbReference type="CDD" id="cd00093">
    <property type="entry name" value="HTH_XRE"/>
    <property type="match status" value="1"/>
</dbReference>
<dbReference type="GO" id="GO:0003677">
    <property type="term" value="F:DNA binding"/>
    <property type="evidence" value="ECO:0007669"/>
    <property type="project" value="InterPro"/>
</dbReference>